<gene>
    <name evidence="1" type="ORF">WN944_010606</name>
</gene>
<dbReference type="AlphaFoldDB" id="A0AAP0MU06"/>
<accession>A0AAP0MU06</accession>
<protein>
    <submittedName>
        <fullName evidence="1">Uncharacterized protein</fullName>
    </submittedName>
</protein>
<proteinExistence type="predicted"/>
<sequence length="70" mass="8524">MVGEDVTWEDWDKLRARFSRRTVIILSYSRIALIKLELMENMLMEVMCQDLMQISWSDHLNLLNLFNRYQ</sequence>
<dbReference type="Proteomes" id="UP001428341">
    <property type="component" value="Unassembled WGS sequence"/>
</dbReference>
<name>A0AAP0MU06_9ROSI</name>
<reference evidence="1 2" key="1">
    <citation type="submission" date="2024-05" db="EMBL/GenBank/DDBJ databases">
        <title>Haplotype-resolved chromosome-level genome assembly of Huyou (Citrus changshanensis).</title>
        <authorList>
            <person name="Miao C."/>
            <person name="Chen W."/>
            <person name="Wu Y."/>
            <person name="Wang L."/>
            <person name="Zhao S."/>
            <person name="Grierson D."/>
            <person name="Xu C."/>
            <person name="Chen K."/>
        </authorList>
    </citation>
    <scope>NUCLEOTIDE SEQUENCE [LARGE SCALE GENOMIC DNA]</scope>
    <source>
        <strain evidence="1">01-14</strain>
        <tissue evidence="1">Leaf</tissue>
    </source>
</reference>
<keyword evidence="2" id="KW-1185">Reference proteome</keyword>
<evidence type="ECO:0000313" key="1">
    <source>
        <dbReference type="EMBL" id="KAK9222174.1"/>
    </source>
</evidence>
<dbReference type="EMBL" id="JBCGBO010000002">
    <property type="protein sequence ID" value="KAK9222174.1"/>
    <property type="molecule type" value="Genomic_DNA"/>
</dbReference>
<comment type="caution">
    <text evidence="1">The sequence shown here is derived from an EMBL/GenBank/DDBJ whole genome shotgun (WGS) entry which is preliminary data.</text>
</comment>
<organism evidence="1 2">
    <name type="scientific">Citrus x changshan-huyou</name>
    <dbReference type="NCBI Taxonomy" id="2935761"/>
    <lineage>
        <taxon>Eukaryota</taxon>
        <taxon>Viridiplantae</taxon>
        <taxon>Streptophyta</taxon>
        <taxon>Embryophyta</taxon>
        <taxon>Tracheophyta</taxon>
        <taxon>Spermatophyta</taxon>
        <taxon>Magnoliopsida</taxon>
        <taxon>eudicotyledons</taxon>
        <taxon>Gunneridae</taxon>
        <taxon>Pentapetalae</taxon>
        <taxon>rosids</taxon>
        <taxon>malvids</taxon>
        <taxon>Sapindales</taxon>
        <taxon>Rutaceae</taxon>
        <taxon>Aurantioideae</taxon>
        <taxon>Citrus</taxon>
    </lineage>
</organism>
<evidence type="ECO:0000313" key="2">
    <source>
        <dbReference type="Proteomes" id="UP001428341"/>
    </source>
</evidence>